<evidence type="ECO:0000256" key="1">
    <source>
        <dbReference type="SAM" id="Coils"/>
    </source>
</evidence>
<reference evidence="2 3" key="1">
    <citation type="journal article" date="2012" name="BMC Genomics">
        <title>Comparative genomic analysis of human infective Trypanosoma cruzi lineages with the bat-restricted subspecies T. cruzi marinkellei.</title>
        <authorList>
            <person name="Franzen O."/>
            <person name="Talavera-Lopez C."/>
            <person name="Ochaya S."/>
            <person name="Butler C.E."/>
            <person name="Messenger L.A."/>
            <person name="Lewis M.D."/>
            <person name="Llewellyn M.S."/>
            <person name="Marinkelle C.J."/>
            <person name="Tyler K.M."/>
            <person name="Miles M.A."/>
            <person name="Andersson B."/>
        </authorList>
    </citation>
    <scope>NUCLEOTIDE SEQUENCE [LARGE SCALE GENOMIC DNA]</scope>
    <source>
        <strain evidence="2 3">B7</strain>
    </source>
</reference>
<dbReference type="GO" id="GO:0003729">
    <property type="term" value="F:mRNA binding"/>
    <property type="evidence" value="ECO:0007669"/>
    <property type="project" value="TreeGrafter"/>
</dbReference>
<dbReference type="InterPro" id="IPR011990">
    <property type="entry name" value="TPR-like_helical_dom_sf"/>
</dbReference>
<dbReference type="OrthoDB" id="185373at2759"/>
<dbReference type="AlphaFoldDB" id="K2MVE9"/>
<gene>
    <name evidence="2" type="ORF">MOQ_000576</name>
</gene>
<protein>
    <recommendedName>
        <fullName evidence="4">Pentacotripeptide-repeat region of PRORP domain-containing protein</fullName>
    </recommendedName>
</protein>
<evidence type="ECO:0008006" key="4">
    <source>
        <dbReference type="Google" id="ProtNLM"/>
    </source>
</evidence>
<dbReference type="PANTHER" id="PTHR47938">
    <property type="entry name" value="RESPIRATORY COMPLEX I CHAPERONE (CIA84), PUTATIVE (AFU_ORTHOLOGUE AFUA_2G06020)-RELATED"/>
    <property type="match status" value="1"/>
</dbReference>
<organism evidence="2 3">
    <name type="scientific">Trypanosoma cruzi marinkellei</name>
    <dbReference type="NCBI Taxonomy" id="85056"/>
    <lineage>
        <taxon>Eukaryota</taxon>
        <taxon>Discoba</taxon>
        <taxon>Euglenozoa</taxon>
        <taxon>Kinetoplastea</taxon>
        <taxon>Metakinetoplastina</taxon>
        <taxon>Trypanosomatida</taxon>
        <taxon>Trypanosomatidae</taxon>
        <taxon>Trypanosoma</taxon>
        <taxon>Schizotrypanum</taxon>
    </lineage>
</organism>
<evidence type="ECO:0000313" key="2">
    <source>
        <dbReference type="EMBL" id="EKF39203.1"/>
    </source>
</evidence>
<dbReference type="Pfam" id="PF01535">
    <property type="entry name" value="PPR"/>
    <property type="match status" value="1"/>
</dbReference>
<name>K2MVE9_TRYCR</name>
<comment type="caution">
    <text evidence="2">The sequence shown here is derived from an EMBL/GenBank/DDBJ whole genome shotgun (WGS) entry which is preliminary data.</text>
</comment>
<evidence type="ECO:0000313" key="3">
    <source>
        <dbReference type="Proteomes" id="UP000007350"/>
    </source>
</evidence>
<accession>K2MVE9</accession>
<sequence length="950" mass="105256">MVSPHGGAGGSHFATAARILFDSAKKVGAVEPLGETSKRYAQQLKRIQTQSQKKGGSLGSVSYKVAEFLATQRTPKPNIIRNSTSIAKRVPLIDIPRQPPKKKDVSIAVKPHTEKVPSLDFVTNEEKTPGLQPARPKETVAHTKASQTESLISNRVVPTLDFVTELRKTKVSLPDASAMPSVAINMETADTEKKQEEIRDVATIIKPPKATIVEEKPLFETTVASAQKPSFLAEHDVATLFEKVVRVPEKIVKPKITVPISAKEPSAKVPHVEPVKSGAMSVDAWELQREREIEQLRKSQETAEKERLAMKREEEHKTLGDEWVQHRTTVAKKTTGQTDLMTCVIEKMYFSNQWEACFKSFGQLVSMSGASSSAFKQAVRIMESRLKYIPLEQREIVRLALLKELKQRRLHDDVVKFELRHCVGEAFLQAYHAAPSSVKDTLDFSTVAKAISLLVSTGSWQEAVELVGNSQKRFNDKTGLHELRLLLSASFLDKDAANSVKEFVTGTLTASERFGKVHKLQLAKMEKGAHRRQMILQLIASNHVDEAIYAELLRITPTENIKDVLDEVRKRGLNPEDPAILAALCWKTFDPENPQVLFREIEKQETKTGIRPAHLLAAVAMARVSKTRETLRSTVSIVKKAPIFKARFTLRKLLPLLHENNMQKEIVELADFYKDHVPVATALPQAVAFVNDALKAEGRPPLSEQTVSNLQLSDKTSGLGVGSKKATAATEATEALTAGSEISSEAMLQCAKDRNWMKALMLINSSLPALAKTADADTLTLFYNCALSASVEKVEVVQSIYSSMKQRGVQVNATTNNAVLSSLMRCGRSQEAIEFYGQTELSARDSNTHSVMLSLYGKIGMWEEALELIKGARGGSKKLPPMTYTLGINAVHNHSWTATLALYQTLRKEHGDVAIKQAVVDKVVRCLSQNKRTAEIQKLELELAKKKKKQ</sequence>
<dbReference type="EMBL" id="AHKC01001525">
    <property type="protein sequence ID" value="EKF39203.1"/>
    <property type="molecule type" value="Genomic_DNA"/>
</dbReference>
<dbReference type="Proteomes" id="UP000007350">
    <property type="component" value="Unassembled WGS sequence"/>
</dbReference>
<dbReference type="Gene3D" id="1.25.40.10">
    <property type="entry name" value="Tetratricopeptide repeat domain"/>
    <property type="match status" value="1"/>
</dbReference>
<dbReference type="InterPro" id="IPR002885">
    <property type="entry name" value="PPR_rpt"/>
</dbReference>
<proteinExistence type="predicted"/>
<feature type="coiled-coil region" evidence="1">
    <location>
        <begin position="282"/>
        <end position="316"/>
    </location>
</feature>
<keyword evidence="3" id="KW-1185">Reference proteome</keyword>
<keyword evidence="1" id="KW-0175">Coiled coil</keyword>